<keyword evidence="4" id="KW-1185">Reference proteome</keyword>
<evidence type="ECO:0000313" key="3">
    <source>
        <dbReference type="EMBL" id="QHQ60577.1"/>
    </source>
</evidence>
<accession>A0A6P1TJV6</accession>
<gene>
    <name evidence="3" type="ORF">Ana3638_07165</name>
</gene>
<proteinExistence type="predicted"/>
<reference evidence="3 4" key="1">
    <citation type="submission" date="2020-01" db="EMBL/GenBank/DDBJ databases">
        <title>Genome analysis of Anaerocolumna sp. CBA3638.</title>
        <authorList>
            <person name="Kim J."/>
            <person name="Roh S.W."/>
        </authorList>
    </citation>
    <scope>NUCLEOTIDE SEQUENCE [LARGE SCALE GENOMIC DNA]</scope>
    <source>
        <strain evidence="3 4">CBA3638</strain>
    </source>
</reference>
<dbReference type="Proteomes" id="UP000464314">
    <property type="component" value="Chromosome"/>
</dbReference>
<sequence>MINFVKYRNEKELKPVNKTITFFLLLFLIVPFFTMFSTIKTLAAAEDQKVYDYYGLFSEEESADLENICAEYGEEGKVDIVVITDDLKGDSPKTYLEDFYDEHKFGYDQEFGDTAMVLVNMYSEDRNVTIQGYGNAEYYLNNDRIEHILDDITPMLKDSAYYDAMEEFAKQAAYYMNEEKGVNTTPATGDVGSDNYYGESGYDGPSDYYGEKEDNIFYNTGFQLLMAVIIGAVTVGIMAANSGGGLPFPTVLIWMSKIQE</sequence>
<dbReference type="Gene3D" id="3.10.310.50">
    <property type="match status" value="1"/>
</dbReference>
<dbReference type="AlphaFoldDB" id="A0A6P1TJV6"/>
<dbReference type="KEGG" id="anr:Ana3638_07165"/>
<protein>
    <submittedName>
        <fullName evidence="3">Methanol dehydrogenase</fullName>
    </submittedName>
</protein>
<keyword evidence="1" id="KW-1133">Transmembrane helix</keyword>
<keyword evidence="1" id="KW-0812">Transmembrane</keyword>
<feature type="domain" description="TPM" evidence="2">
    <location>
        <begin position="50"/>
        <end position="173"/>
    </location>
</feature>
<dbReference type="EMBL" id="CP048000">
    <property type="protein sequence ID" value="QHQ60577.1"/>
    <property type="molecule type" value="Genomic_DNA"/>
</dbReference>
<dbReference type="InterPro" id="IPR007621">
    <property type="entry name" value="TPM_dom"/>
</dbReference>
<feature type="transmembrane region" description="Helical" evidence="1">
    <location>
        <begin position="216"/>
        <end position="240"/>
    </location>
</feature>
<dbReference type="Pfam" id="PF04536">
    <property type="entry name" value="TPM_phosphatase"/>
    <property type="match status" value="1"/>
</dbReference>
<organism evidence="3 4">
    <name type="scientific">Anaerocolumna sedimenticola</name>
    <dbReference type="NCBI Taxonomy" id="2696063"/>
    <lineage>
        <taxon>Bacteria</taxon>
        <taxon>Bacillati</taxon>
        <taxon>Bacillota</taxon>
        <taxon>Clostridia</taxon>
        <taxon>Lachnospirales</taxon>
        <taxon>Lachnospiraceae</taxon>
        <taxon>Anaerocolumna</taxon>
    </lineage>
</organism>
<evidence type="ECO:0000259" key="2">
    <source>
        <dbReference type="Pfam" id="PF04536"/>
    </source>
</evidence>
<evidence type="ECO:0000313" key="4">
    <source>
        <dbReference type="Proteomes" id="UP000464314"/>
    </source>
</evidence>
<dbReference type="RefSeq" id="WP_161837413.1">
    <property type="nucleotide sequence ID" value="NZ_CP048000.1"/>
</dbReference>
<feature type="transmembrane region" description="Helical" evidence="1">
    <location>
        <begin position="20"/>
        <end position="39"/>
    </location>
</feature>
<name>A0A6P1TJV6_9FIRM</name>
<keyword evidence="1" id="KW-0472">Membrane</keyword>
<evidence type="ECO:0000256" key="1">
    <source>
        <dbReference type="SAM" id="Phobius"/>
    </source>
</evidence>